<evidence type="ECO:0000313" key="3">
    <source>
        <dbReference type="Proteomes" id="UP000295122"/>
    </source>
</evidence>
<protein>
    <submittedName>
        <fullName evidence="2">Uncharacterized protein</fullName>
    </submittedName>
</protein>
<accession>A0A4V6PZP0</accession>
<name>A0A4V6PZP0_9HYPH</name>
<gene>
    <name evidence="2" type="ORF">EV668_2150</name>
</gene>
<dbReference type="OrthoDB" id="7933680at2"/>
<reference evidence="2 3" key="1">
    <citation type="submission" date="2019-03" db="EMBL/GenBank/DDBJ databases">
        <title>Genomic Encyclopedia of Type Strains, Phase IV (KMG-IV): sequencing the most valuable type-strain genomes for metagenomic binning, comparative biology and taxonomic classification.</title>
        <authorList>
            <person name="Goeker M."/>
        </authorList>
    </citation>
    <scope>NUCLEOTIDE SEQUENCE [LARGE SCALE GENOMIC DNA]</scope>
    <source>
        <strain evidence="2 3">DSM 25903</strain>
    </source>
</reference>
<feature type="chain" id="PRO_5020255325" evidence="1">
    <location>
        <begin position="23"/>
        <end position="135"/>
    </location>
</feature>
<dbReference type="EMBL" id="SNZR01000011">
    <property type="protein sequence ID" value="TDR94859.1"/>
    <property type="molecule type" value="Genomic_DNA"/>
</dbReference>
<dbReference type="Proteomes" id="UP000295122">
    <property type="component" value="Unassembled WGS sequence"/>
</dbReference>
<dbReference type="AlphaFoldDB" id="A0A4V6PZP0"/>
<sequence>MRFPILTLAAALAVATPLAALAHGPAKGGKTVALPATGPNGGAMASADGHPIEMVASDTELTFYIQDEDGKPMATKGLTGRAIVTQGGKNATVSLAASEPNQLKGPLAAPLAAGAKIVFSARIHGHGMQARFEKK</sequence>
<comment type="caution">
    <text evidence="2">The sequence shown here is derived from an EMBL/GenBank/DDBJ whole genome shotgun (WGS) entry which is preliminary data.</text>
</comment>
<dbReference type="RefSeq" id="WP_133769716.1">
    <property type="nucleotide sequence ID" value="NZ_SNZR01000011.1"/>
</dbReference>
<keyword evidence="3" id="KW-1185">Reference proteome</keyword>
<evidence type="ECO:0000256" key="1">
    <source>
        <dbReference type="SAM" id="SignalP"/>
    </source>
</evidence>
<evidence type="ECO:0000313" key="2">
    <source>
        <dbReference type="EMBL" id="TDR94859.1"/>
    </source>
</evidence>
<keyword evidence="1" id="KW-0732">Signal</keyword>
<feature type="signal peptide" evidence="1">
    <location>
        <begin position="1"/>
        <end position="22"/>
    </location>
</feature>
<organism evidence="2 3">
    <name type="scientific">Enterovirga rhinocerotis</name>
    <dbReference type="NCBI Taxonomy" id="1339210"/>
    <lineage>
        <taxon>Bacteria</taxon>
        <taxon>Pseudomonadati</taxon>
        <taxon>Pseudomonadota</taxon>
        <taxon>Alphaproteobacteria</taxon>
        <taxon>Hyphomicrobiales</taxon>
        <taxon>Methylobacteriaceae</taxon>
        <taxon>Enterovirga</taxon>
    </lineage>
</organism>
<proteinExistence type="predicted"/>